<evidence type="ECO:0000256" key="2">
    <source>
        <dbReference type="ARBA" id="ARBA00004613"/>
    </source>
</evidence>
<feature type="repeat" description="NHL" evidence="15">
    <location>
        <begin position="139"/>
        <end position="180"/>
    </location>
</feature>
<evidence type="ECO:0000256" key="8">
    <source>
        <dbReference type="ARBA" id="ARBA00022833"/>
    </source>
</evidence>
<proteinExistence type="predicted"/>
<dbReference type="AlphaFoldDB" id="A0AA36CAJ0"/>
<feature type="signal peptide" evidence="16">
    <location>
        <begin position="1"/>
        <end position="22"/>
    </location>
</feature>
<evidence type="ECO:0000256" key="10">
    <source>
        <dbReference type="ARBA" id="ARBA00023180"/>
    </source>
</evidence>
<feature type="repeat" description="NHL" evidence="15">
    <location>
        <begin position="232"/>
        <end position="276"/>
    </location>
</feature>
<keyword evidence="10" id="KW-0325">Glycoprotein</keyword>
<dbReference type="Gene3D" id="2.120.10.30">
    <property type="entry name" value="TolB, C-terminal domain"/>
    <property type="match status" value="1"/>
</dbReference>
<feature type="non-terminal residue" evidence="17">
    <location>
        <position position="372"/>
    </location>
</feature>
<dbReference type="GO" id="GO:0046872">
    <property type="term" value="F:metal ion binding"/>
    <property type="evidence" value="ECO:0007669"/>
    <property type="project" value="UniProtKB-KW"/>
</dbReference>
<gene>
    <name evidence="17" type="ORF">MSPICULIGERA_LOCUS3863</name>
</gene>
<dbReference type="InterPro" id="IPR011042">
    <property type="entry name" value="6-blade_b-propeller_TolB-like"/>
</dbReference>
<reference evidence="17" key="1">
    <citation type="submission" date="2023-06" db="EMBL/GenBank/DDBJ databases">
        <authorList>
            <person name="Delattre M."/>
        </authorList>
    </citation>
    <scope>NUCLEOTIDE SEQUENCE</scope>
    <source>
        <strain evidence="17">AF72</strain>
    </source>
</reference>
<dbReference type="SUPFAM" id="SSF101898">
    <property type="entry name" value="NHL repeat"/>
    <property type="match status" value="1"/>
</dbReference>
<sequence>MAGVPRLFLAIATVIALAAAAAIPPPEDAPLDLDEAQLRELFGQQDIFALPAGEIPEAPVEQQPEEEPEQPQEDAFILGTSKPLGQISGLGITSKGHLLAFHRAEREWTEESFSKDFKFNAHTGMIANATIAVIDPANGQVVAEHGKNQFYLPHGLTVDHEDNIWVTDVGAHQVVKMDKNFKVLMTLGEKLVPGTDEKHFCKPTDIAVASNGYFFVADGYCNSRVLKFNAKGQFVDIVGSEMDPFIIPHSIALIEDLNLLCVADRENERVQCFSAGLKEGHRSIPAGIPITSADDIGRVFAIRERAHYLVGVTGVDQQDSLEPQVFAMDMDTGKAQTYLKGIENGHALAISKDGTVYVAQMNPNQIVGLNLA</sequence>
<keyword evidence="6 16" id="KW-0732">Signal</keyword>
<evidence type="ECO:0000313" key="17">
    <source>
        <dbReference type="EMBL" id="CAJ0565211.1"/>
    </source>
</evidence>
<keyword evidence="5 13" id="KW-0479">Metal-binding</keyword>
<feature type="disulfide bond" evidence="14">
    <location>
        <begin position="201"/>
        <end position="221"/>
    </location>
</feature>
<feature type="binding site" evidence="12">
    <location>
        <position position="265"/>
    </location>
    <ligand>
        <name>a protein</name>
        <dbReference type="ChEBI" id="CHEBI:16541"/>
    </ligand>
    <ligandPart>
        <name>C-terminal Xaa-(2S)-2-hydroxyglycine residue</name>
        <dbReference type="ChEBI" id="CHEBI:142768"/>
    </ligandPart>
</feature>
<comment type="catalytic activity">
    <reaction evidence="1">
        <text>a [peptide]-C-terminal (2S)-2-hydroxyglycine = a [peptide]-C-terminal amide + glyoxylate</text>
        <dbReference type="Rhea" id="RHEA:20924"/>
        <dbReference type="Rhea" id="RHEA-COMP:13485"/>
        <dbReference type="Rhea" id="RHEA-COMP:15321"/>
        <dbReference type="ChEBI" id="CHEBI:36655"/>
        <dbReference type="ChEBI" id="CHEBI:137001"/>
        <dbReference type="ChEBI" id="CHEBI:142768"/>
        <dbReference type="EC" id="4.3.2.5"/>
    </reaction>
</comment>
<feature type="repeat" description="NHL" evidence="15">
    <location>
        <begin position="187"/>
        <end position="231"/>
    </location>
</feature>
<protein>
    <recommendedName>
        <fullName evidence="3">peptidylamidoglycolate lyase</fullName>
        <ecNumber evidence="3">4.3.2.5</ecNumber>
    </recommendedName>
</protein>
<name>A0AA36CAJ0_9BILA</name>
<feature type="binding site" evidence="13">
    <location>
        <position position="249"/>
    </location>
    <ligand>
        <name>Zn(2+)</name>
        <dbReference type="ChEBI" id="CHEBI:29105"/>
        <note>catalytic</note>
    </ligand>
</feature>
<dbReference type="CDD" id="cd14958">
    <property type="entry name" value="NHL_PAL_like"/>
    <property type="match status" value="1"/>
</dbReference>
<keyword evidence="7" id="KW-0677">Repeat</keyword>
<dbReference type="GO" id="GO:0004598">
    <property type="term" value="F:peptidylamidoglycolate lyase activity"/>
    <property type="evidence" value="ECO:0007669"/>
    <property type="project" value="UniProtKB-EC"/>
</dbReference>
<evidence type="ECO:0000256" key="14">
    <source>
        <dbReference type="PIRSR" id="PIRSR600720-3"/>
    </source>
</evidence>
<keyword evidence="4" id="KW-0964">Secreted</keyword>
<evidence type="ECO:0000256" key="7">
    <source>
        <dbReference type="ARBA" id="ARBA00022737"/>
    </source>
</evidence>
<dbReference type="PANTHER" id="PTHR10680:SF36">
    <property type="entry name" value="PEPTIDYL-ALPHA-HYDROXYGLYCINE ALPHA-AMIDATING LYASE 1"/>
    <property type="match status" value="1"/>
</dbReference>
<accession>A0AA36CAJ0</accession>
<evidence type="ECO:0000256" key="4">
    <source>
        <dbReference type="ARBA" id="ARBA00022525"/>
    </source>
</evidence>
<evidence type="ECO:0000256" key="13">
    <source>
        <dbReference type="PIRSR" id="PIRSR600720-2"/>
    </source>
</evidence>
<evidence type="ECO:0000256" key="16">
    <source>
        <dbReference type="SAM" id="SignalP"/>
    </source>
</evidence>
<feature type="binding site" evidence="12">
    <location>
        <position position="103"/>
    </location>
    <ligand>
        <name>a protein</name>
        <dbReference type="ChEBI" id="CHEBI:16541"/>
    </ligand>
    <ligandPart>
        <name>C-terminal Xaa-(2S)-2-hydroxyglycine residue</name>
        <dbReference type="ChEBI" id="CHEBI:142768"/>
    </ligandPart>
</feature>
<evidence type="ECO:0000256" key="3">
    <source>
        <dbReference type="ARBA" id="ARBA00012343"/>
    </source>
</evidence>
<dbReference type="InterPro" id="IPR000720">
    <property type="entry name" value="PHM/PAL"/>
</dbReference>
<feature type="binding site" evidence="13">
    <location>
        <position position="154"/>
    </location>
    <ligand>
        <name>Zn(2+)</name>
        <dbReference type="ChEBI" id="CHEBI:29105"/>
        <note>catalytic</note>
    </ligand>
</feature>
<organism evidence="17 18">
    <name type="scientific">Mesorhabditis spiculigera</name>
    <dbReference type="NCBI Taxonomy" id="96644"/>
    <lineage>
        <taxon>Eukaryota</taxon>
        <taxon>Metazoa</taxon>
        <taxon>Ecdysozoa</taxon>
        <taxon>Nematoda</taxon>
        <taxon>Chromadorea</taxon>
        <taxon>Rhabditida</taxon>
        <taxon>Rhabditina</taxon>
        <taxon>Rhabditomorpha</taxon>
        <taxon>Rhabditoidea</taxon>
        <taxon>Rhabditidae</taxon>
        <taxon>Mesorhabditinae</taxon>
        <taxon>Mesorhabditis</taxon>
    </lineage>
</organism>
<evidence type="ECO:0000256" key="1">
    <source>
        <dbReference type="ARBA" id="ARBA00000686"/>
    </source>
</evidence>
<dbReference type="Pfam" id="PF01436">
    <property type="entry name" value="NHL"/>
    <property type="match status" value="3"/>
</dbReference>
<evidence type="ECO:0000313" key="18">
    <source>
        <dbReference type="Proteomes" id="UP001177023"/>
    </source>
</evidence>
<evidence type="ECO:0000256" key="6">
    <source>
        <dbReference type="ARBA" id="ARBA00022729"/>
    </source>
</evidence>
<feature type="binding site" evidence="13">
    <location>
        <position position="90"/>
    </location>
    <ligand>
        <name>Ca(2+)</name>
        <dbReference type="ChEBI" id="CHEBI:29108"/>
        <note>structural</note>
    </ligand>
</feature>
<dbReference type="FunFam" id="2.120.10.30:FF:000083">
    <property type="entry name" value="Peptidyl-glycine alpha-amidating monooxygenase B"/>
    <property type="match status" value="1"/>
</dbReference>
<dbReference type="EMBL" id="CATQJA010001010">
    <property type="protein sequence ID" value="CAJ0565211.1"/>
    <property type="molecule type" value="Genomic_DNA"/>
</dbReference>
<dbReference type="PRINTS" id="PR00790">
    <property type="entry name" value="PAMONOXGNASE"/>
</dbReference>
<keyword evidence="8 13" id="KW-0862">Zinc</keyword>
<evidence type="ECO:0000256" key="11">
    <source>
        <dbReference type="ARBA" id="ARBA00023239"/>
    </source>
</evidence>
<feature type="binding site" evidence="13">
    <location>
        <position position="156"/>
    </location>
    <ligand>
        <name>Ca(2+)</name>
        <dbReference type="ChEBI" id="CHEBI:29108"/>
        <note>structural</note>
    </ligand>
</feature>
<dbReference type="EC" id="4.3.2.5" evidence="3"/>
<dbReference type="GO" id="GO:0005576">
    <property type="term" value="C:extracellular region"/>
    <property type="evidence" value="ECO:0007669"/>
    <property type="project" value="UniProtKB-SubCell"/>
</dbReference>
<evidence type="ECO:0000256" key="15">
    <source>
        <dbReference type="PROSITE-ProRule" id="PRU00504"/>
    </source>
</evidence>
<dbReference type="Proteomes" id="UP001177023">
    <property type="component" value="Unassembled WGS sequence"/>
</dbReference>
<comment type="subcellular location">
    <subcellularLocation>
        <location evidence="2">Secreted</location>
    </subcellularLocation>
</comment>
<keyword evidence="11" id="KW-0456">Lyase</keyword>
<dbReference type="GO" id="GO:0006518">
    <property type="term" value="P:peptide metabolic process"/>
    <property type="evidence" value="ECO:0007669"/>
    <property type="project" value="InterPro"/>
</dbReference>
<feature type="binding site" evidence="13">
    <location>
        <position position="346"/>
    </location>
    <ligand>
        <name>Zn(2+)</name>
        <dbReference type="ChEBI" id="CHEBI:29105"/>
        <note>catalytic</note>
    </ligand>
</feature>
<keyword evidence="9 14" id="KW-1015">Disulfide bond</keyword>
<evidence type="ECO:0000256" key="9">
    <source>
        <dbReference type="ARBA" id="ARBA00023157"/>
    </source>
</evidence>
<comment type="caution">
    <text evidence="17">The sequence shown here is derived from an EMBL/GenBank/DDBJ whole genome shotgun (WGS) entry which is preliminary data.</text>
</comment>
<keyword evidence="18" id="KW-1185">Reference proteome</keyword>
<comment type="cofactor">
    <cofactor evidence="13">
        <name>Zn(2+)</name>
        <dbReference type="ChEBI" id="CHEBI:29105"/>
    </cofactor>
    <text evidence="13">Binds one Zn(2+) ion per subunit.</text>
</comment>
<dbReference type="PANTHER" id="PTHR10680">
    <property type="entry name" value="PEPTIDYL-GLYCINE ALPHA-AMIDATING MONOOXYGENASE"/>
    <property type="match status" value="1"/>
</dbReference>
<feature type="binding site" evidence="12">
    <location>
        <position position="220"/>
    </location>
    <ligand>
        <name>a protein</name>
        <dbReference type="ChEBI" id="CHEBI:16541"/>
    </ligand>
    <ligandPart>
        <name>C-terminal Xaa-(2S)-2-hydroxyglycine residue</name>
        <dbReference type="ChEBI" id="CHEBI:142768"/>
    </ligandPart>
</feature>
<feature type="disulfide bond" evidence="14">
    <location>
        <begin position="261"/>
        <end position="272"/>
    </location>
</feature>
<feature type="chain" id="PRO_5041376246" description="peptidylamidoglycolate lyase" evidence="16">
    <location>
        <begin position="23"/>
        <end position="372"/>
    </location>
</feature>
<dbReference type="GO" id="GO:0016020">
    <property type="term" value="C:membrane"/>
    <property type="evidence" value="ECO:0007669"/>
    <property type="project" value="InterPro"/>
</dbReference>
<dbReference type="PROSITE" id="PS51125">
    <property type="entry name" value="NHL"/>
    <property type="match status" value="3"/>
</dbReference>
<evidence type="ECO:0000256" key="5">
    <source>
        <dbReference type="ARBA" id="ARBA00022723"/>
    </source>
</evidence>
<dbReference type="InterPro" id="IPR001258">
    <property type="entry name" value="NHL_repeat"/>
</dbReference>
<keyword evidence="13" id="KW-0106">Calcium</keyword>
<evidence type="ECO:0000256" key="12">
    <source>
        <dbReference type="PIRSR" id="PIRSR600720-1"/>
    </source>
</evidence>